<dbReference type="GO" id="GO:0016301">
    <property type="term" value="F:kinase activity"/>
    <property type="evidence" value="ECO:0007669"/>
    <property type="project" value="UniProtKB-KW"/>
</dbReference>
<gene>
    <name evidence="2" type="ORF">KUF71_005543</name>
</gene>
<accession>A0AAE1LCX6</accession>
<keyword evidence="2" id="KW-0418">Kinase</keyword>
<dbReference type="AlphaFoldDB" id="A0AAE1LCX6"/>
<feature type="region of interest" description="Disordered" evidence="1">
    <location>
        <begin position="41"/>
        <end position="67"/>
    </location>
</feature>
<evidence type="ECO:0000256" key="1">
    <source>
        <dbReference type="SAM" id="MobiDB-lite"/>
    </source>
</evidence>
<dbReference type="EMBL" id="JAHWGI010000394">
    <property type="protein sequence ID" value="KAK3914855.1"/>
    <property type="molecule type" value="Genomic_DNA"/>
</dbReference>
<name>A0AAE1LCX6_9NEOP</name>
<reference evidence="2" key="1">
    <citation type="submission" date="2021-07" db="EMBL/GenBank/DDBJ databases">
        <authorList>
            <person name="Catto M.A."/>
            <person name="Jacobson A."/>
            <person name="Kennedy G."/>
            <person name="Labadie P."/>
            <person name="Hunt B.G."/>
            <person name="Srinivasan R."/>
        </authorList>
    </citation>
    <scope>NUCLEOTIDE SEQUENCE</scope>
    <source>
        <strain evidence="2">PL_HMW_Pooled</strain>
        <tissue evidence="2">Head</tissue>
    </source>
</reference>
<proteinExistence type="predicted"/>
<reference evidence="2" key="2">
    <citation type="journal article" date="2023" name="BMC Genomics">
        <title>Pest status, molecular evolution, and epigenetic factors derived from the genome assembly of Frankliniella fusca, a thysanopteran phytovirus vector.</title>
        <authorList>
            <person name="Catto M.A."/>
            <person name="Labadie P.E."/>
            <person name="Jacobson A.L."/>
            <person name="Kennedy G.G."/>
            <person name="Srinivasan R."/>
            <person name="Hunt B.G."/>
        </authorList>
    </citation>
    <scope>NUCLEOTIDE SEQUENCE</scope>
    <source>
        <strain evidence="2">PL_HMW_Pooled</strain>
    </source>
</reference>
<protein>
    <submittedName>
        <fullName evidence="2">Thymidine kinase</fullName>
    </submittedName>
</protein>
<keyword evidence="2" id="KW-0808">Transferase</keyword>
<dbReference type="Proteomes" id="UP001219518">
    <property type="component" value="Unassembled WGS sequence"/>
</dbReference>
<feature type="compositionally biased region" description="Low complexity" evidence="1">
    <location>
        <begin position="45"/>
        <end position="55"/>
    </location>
</feature>
<organism evidence="2 3">
    <name type="scientific">Frankliniella fusca</name>
    <dbReference type="NCBI Taxonomy" id="407009"/>
    <lineage>
        <taxon>Eukaryota</taxon>
        <taxon>Metazoa</taxon>
        <taxon>Ecdysozoa</taxon>
        <taxon>Arthropoda</taxon>
        <taxon>Hexapoda</taxon>
        <taxon>Insecta</taxon>
        <taxon>Pterygota</taxon>
        <taxon>Neoptera</taxon>
        <taxon>Paraneoptera</taxon>
        <taxon>Thysanoptera</taxon>
        <taxon>Terebrantia</taxon>
        <taxon>Thripoidea</taxon>
        <taxon>Thripidae</taxon>
        <taxon>Frankliniella</taxon>
    </lineage>
</organism>
<evidence type="ECO:0000313" key="2">
    <source>
        <dbReference type="EMBL" id="KAK3914855.1"/>
    </source>
</evidence>
<keyword evidence="3" id="KW-1185">Reference proteome</keyword>
<evidence type="ECO:0000313" key="3">
    <source>
        <dbReference type="Proteomes" id="UP001219518"/>
    </source>
</evidence>
<comment type="caution">
    <text evidence="2">The sequence shown here is derived from an EMBL/GenBank/DDBJ whole genome shotgun (WGS) entry which is preliminary data.</text>
</comment>
<sequence length="244" mass="25556">MPVAVLVREKGALKFMRSQMADAFSRLSSWLGVSRNAPLARKCSASETSESESMSDGPVRIPSPNDSWGGQVQDETMGAARGAGGALQVQPVLAAVGRPAGVTSLRSLHGDDSGLLLVDGQPAPGRAIAFLGGRRCGGRRRCRGVHLLPGLGGGGGGLVRRRRLLDGDAVVSLVGDGRGGVVVVLNSSGVPVGVVLVVGRVGRADLRLEVLVVDLLRLLRLLLRTALVLTEFECNPFYFLLFIT</sequence>